<dbReference type="AlphaFoldDB" id="A0AAU7YKA3"/>
<feature type="transmembrane region" description="Helical" evidence="6">
    <location>
        <begin position="357"/>
        <end position="376"/>
    </location>
</feature>
<feature type="domain" description="RDD" evidence="7">
    <location>
        <begin position="9"/>
        <end position="154"/>
    </location>
</feature>
<dbReference type="EMBL" id="CP158586">
    <property type="protein sequence ID" value="XCA33124.1"/>
    <property type="molecule type" value="Genomic_DNA"/>
</dbReference>
<feature type="transmembrane region" description="Helical" evidence="6">
    <location>
        <begin position="432"/>
        <end position="456"/>
    </location>
</feature>
<evidence type="ECO:0000259" key="7">
    <source>
        <dbReference type="Pfam" id="PF06271"/>
    </source>
</evidence>
<evidence type="ECO:0000256" key="1">
    <source>
        <dbReference type="ARBA" id="ARBA00004651"/>
    </source>
</evidence>
<feature type="transmembrane region" description="Helical" evidence="6">
    <location>
        <begin position="382"/>
        <end position="401"/>
    </location>
</feature>
<feature type="transmembrane region" description="Helical" evidence="6">
    <location>
        <begin position="16"/>
        <end position="37"/>
    </location>
</feature>
<comment type="subcellular location">
    <subcellularLocation>
        <location evidence="1">Cell membrane</location>
        <topology evidence="1">Multi-pass membrane protein</topology>
    </subcellularLocation>
</comment>
<feature type="transmembrane region" description="Helical" evidence="6">
    <location>
        <begin position="178"/>
        <end position="198"/>
    </location>
</feature>
<evidence type="ECO:0000256" key="2">
    <source>
        <dbReference type="ARBA" id="ARBA00022475"/>
    </source>
</evidence>
<reference evidence="8" key="1">
    <citation type="submission" date="2024-06" db="EMBL/GenBank/DDBJ databases">
        <title>Genome assembly of the Polyergus mexicanus.</title>
        <authorList>
            <person name="Cash E."/>
            <person name="Tustsui N.D."/>
            <person name="Ward P."/>
            <person name="Nguyen O."/>
            <person name="Sahasrabudhe R."/>
            <person name="Fairbairn C.W."/>
            <person name="Seligmann W.E."/>
            <person name="Sacco S."/>
            <person name="Beraut E."/>
            <person name="Miller C."/>
            <person name="Toffelmier E."/>
            <person name="Shaffer H.B."/>
        </authorList>
    </citation>
    <scope>NUCLEOTIDE SEQUENCE</scope>
    <source>
        <strain evidence="8">NDT 795.1</strain>
    </source>
</reference>
<dbReference type="InterPro" id="IPR010432">
    <property type="entry name" value="RDD"/>
</dbReference>
<name>A0AAU7YKA3_9RICK</name>
<evidence type="ECO:0000256" key="3">
    <source>
        <dbReference type="ARBA" id="ARBA00022692"/>
    </source>
</evidence>
<accession>A0AAU7YKA3</accession>
<feature type="domain" description="RDD" evidence="7">
    <location>
        <begin position="171"/>
        <end position="325"/>
    </location>
</feature>
<dbReference type="PANTHER" id="PTHR36115">
    <property type="entry name" value="PROLINE-RICH ANTIGEN HOMOLOG-RELATED"/>
    <property type="match status" value="1"/>
</dbReference>
<protein>
    <submittedName>
        <fullName evidence="8">RDD family protein</fullName>
    </submittedName>
</protein>
<dbReference type="InterPro" id="IPR051791">
    <property type="entry name" value="Pra-immunoreactive"/>
</dbReference>
<feature type="domain" description="RDD" evidence="7">
    <location>
        <begin position="342"/>
        <end position="498"/>
    </location>
</feature>
<keyword evidence="2" id="KW-1003">Cell membrane</keyword>
<evidence type="ECO:0000256" key="6">
    <source>
        <dbReference type="SAM" id="Phobius"/>
    </source>
</evidence>
<dbReference type="GO" id="GO:0005886">
    <property type="term" value="C:plasma membrane"/>
    <property type="evidence" value="ECO:0007669"/>
    <property type="project" value="UniProtKB-SubCell"/>
</dbReference>
<feature type="transmembrane region" description="Helical" evidence="6">
    <location>
        <begin position="210"/>
        <end position="228"/>
    </location>
</feature>
<keyword evidence="4 6" id="KW-1133">Transmembrane helix</keyword>
<feature type="transmembrane region" description="Helical" evidence="6">
    <location>
        <begin position="262"/>
        <end position="279"/>
    </location>
</feature>
<keyword evidence="3 6" id="KW-0812">Transmembrane</keyword>
<feature type="transmembrane region" description="Helical" evidence="6">
    <location>
        <begin position="116"/>
        <end position="141"/>
    </location>
</feature>
<evidence type="ECO:0000313" key="8">
    <source>
        <dbReference type="EMBL" id="XCA33124.1"/>
    </source>
</evidence>
<proteinExistence type="predicted"/>
<organism evidence="8">
    <name type="scientific">Wolbachia endosymbiont of Polyergus mexicanus</name>
    <dbReference type="NCBI Taxonomy" id="3171167"/>
    <lineage>
        <taxon>Bacteria</taxon>
        <taxon>Pseudomonadati</taxon>
        <taxon>Pseudomonadota</taxon>
        <taxon>Alphaproteobacteria</taxon>
        <taxon>Rickettsiales</taxon>
        <taxon>Anaplasmataceae</taxon>
        <taxon>Wolbachieae</taxon>
        <taxon>Wolbachia</taxon>
    </lineage>
</organism>
<feature type="transmembrane region" description="Helical" evidence="6">
    <location>
        <begin position="468"/>
        <end position="485"/>
    </location>
</feature>
<dbReference type="PANTHER" id="PTHR36115:SF4">
    <property type="entry name" value="MEMBRANE PROTEIN"/>
    <property type="match status" value="1"/>
</dbReference>
<sequence>MLGTKMDNYAGITKRVAAFVVDAIIFLAFYLFILFILSDKPFAEFFHYIFSDTGTISTSIQEEVLETLLFIALETLMIIKFGWTPGKLLFGIYIKDANTLKNGALMQVLIRSTFKALLFVPSYISDWFYILPILVLIFVIFDRHKQTFYDKIAKTVVIDYKPEKHHLDLNYVGITRRAVAYIIDHFIIIGISLTFFSFIEITFDPTRAELLTTCLFFLLSITFGVFMIRRFSGTPGQLLCGIHIKDANTLENITLAQATVRYILFEAFNIFVPGYILALEEFYNEHNSQQWSGPLLTLTFVVIILIFISAIFDRRKQFFHDKIAKTVVIDYKPEKHHLDLNYVGITRRAVAYIIDRCTIMGIVSFCLIFVKIIFHPDKFTRLVVYISLFFLLSMVLGVFITRRFGSTPGQWLCRICIKNINTLKNITLLQAIIRYVLFEIINFILIFMLIINLFFFETYTSEWWFEPLSFLTSVAIILIFICAIFDRRKQFFHDKIAKTVAIDYKPSS</sequence>
<feature type="transmembrane region" description="Helical" evidence="6">
    <location>
        <begin position="291"/>
        <end position="312"/>
    </location>
</feature>
<evidence type="ECO:0000256" key="5">
    <source>
        <dbReference type="ARBA" id="ARBA00023136"/>
    </source>
</evidence>
<evidence type="ECO:0000256" key="4">
    <source>
        <dbReference type="ARBA" id="ARBA00022989"/>
    </source>
</evidence>
<dbReference type="Pfam" id="PF06271">
    <property type="entry name" value="RDD"/>
    <property type="match status" value="3"/>
</dbReference>
<gene>
    <name evidence="8" type="ORF">ABS808_05035</name>
</gene>
<keyword evidence="5 6" id="KW-0472">Membrane</keyword>